<evidence type="ECO:0000256" key="6">
    <source>
        <dbReference type="SAM" id="Phobius"/>
    </source>
</evidence>
<evidence type="ECO:0000313" key="8">
    <source>
        <dbReference type="EMBL" id="MCX7571209.1"/>
    </source>
</evidence>
<gene>
    <name evidence="8" type="ORF">OS242_14755</name>
</gene>
<feature type="transmembrane region" description="Helical" evidence="6">
    <location>
        <begin position="12"/>
        <end position="28"/>
    </location>
</feature>
<evidence type="ECO:0000256" key="5">
    <source>
        <dbReference type="ARBA" id="ARBA00023136"/>
    </source>
</evidence>
<keyword evidence="4 6" id="KW-1133">Transmembrane helix</keyword>
<dbReference type="Proteomes" id="UP001208017">
    <property type="component" value="Unassembled WGS sequence"/>
</dbReference>
<accession>A0ABT3X2S4</accession>
<keyword evidence="9" id="KW-1185">Reference proteome</keyword>
<feature type="transmembrane region" description="Helical" evidence="6">
    <location>
        <begin position="378"/>
        <end position="396"/>
    </location>
</feature>
<dbReference type="Gene3D" id="1.20.1250.20">
    <property type="entry name" value="MFS general substrate transporter like domains"/>
    <property type="match status" value="2"/>
</dbReference>
<dbReference type="EMBL" id="JAPMLT010000009">
    <property type="protein sequence ID" value="MCX7571209.1"/>
    <property type="molecule type" value="Genomic_DNA"/>
</dbReference>
<protein>
    <submittedName>
        <fullName evidence="8">MFS transporter</fullName>
    </submittedName>
</protein>
<feature type="transmembrane region" description="Helical" evidence="6">
    <location>
        <begin position="170"/>
        <end position="192"/>
    </location>
</feature>
<sequence length="407" mass="43646">MQHPQVKTQENVTVYKILVAISLIHLLNDSLQAVIPAAFPVLQQSMSLTYAQIGLLSFTLSMTSSVLQPVVGLYTDKRPTPRLLALGMMMSMIGMIGIALAPSYLLVIFAIFFVGLGSAVFHPEGSRVAYMASGGRRGFAQSIYQVGGNAGSAMAPLLTALLFVPFGQFGAIWCTGLALLAIPVCLYVARWYQGQLDAGLFRAKPKKTVASGTAEAANRRKIGFAIVLLVFLVFARSWTSSGFHNYYQFYLIHDYGISITNAQAYVFTLAVAIVVGTLVGGPLGDRVGRRNVLLVSLLGALPVTLLLPHVSLFWAYPLLFLLGVVLASSSAATVVYAQELLPGKVGVASGLIVGLAFGLGGIGSVVLGNLADWYGLKFVMWFCSLLPLLGFLAFLLPSDRKLREMVE</sequence>
<proteinExistence type="predicted"/>
<dbReference type="InterPro" id="IPR036259">
    <property type="entry name" value="MFS_trans_sf"/>
</dbReference>
<dbReference type="InterPro" id="IPR011701">
    <property type="entry name" value="MFS"/>
</dbReference>
<dbReference type="CDD" id="cd17478">
    <property type="entry name" value="MFS_FsR"/>
    <property type="match status" value="1"/>
</dbReference>
<comment type="subcellular location">
    <subcellularLocation>
        <location evidence="1">Cell membrane</location>
        <topology evidence="1">Multi-pass membrane protein</topology>
    </subcellularLocation>
</comment>
<feature type="transmembrane region" description="Helical" evidence="6">
    <location>
        <begin position="143"/>
        <end position="164"/>
    </location>
</feature>
<feature type="domain" description="Major facilitator superfamily (MFS) profile" evidence="7">
    <location>
        <begin position="17"/>
        <end position="402"/>
    </location>
</feature>
<evidence type="ECO:0000313" key="9">
    <source>
        <dbReference type="Proteomes" id="UP001208017"/>
    </source>
</evidence>
<evidence type="ECO:0000256" key="1">
    <source>
        <dbReference type="ARBA" id="ARBA00004651"/>
    </source>
</evidence>
<organism evidence="8 9">
    <name type="scientific">Tumebacillus lacus</name>
    <dbReference type="NCBI Taxonomy" id="2995335"/>
    <lineage>
        <taxon>Bacteria</taxon>
        <taxon>Bacillati</taxon>
        <taxon>Bacillota</taxon>
        <taxon>Bacilli</taxon>
        <taxon>Bacillales</taxon>
        <taxon>Alicyclobacillaceae</taxon>
        <taxon>Tumebacillus</taxon>
    </lineage>
</organism>
<name>A0ABT3X2S4_9BACL</name>
<evidence type="ECO:0000256" key="4">
    <source>
        <dbReference type="ARBA" id="ARBA00022989"/>
    </source>
</evidence>
<dbReference type="PANTHER" id="PTHR43129:SF1">
    <property type="entry name" value="FOSMIDOMYCIN RESISTANCE PROTEIN"/>
    <property type="match status" value="1"/>
</dbReference>
<evidence type="ECO:0000259" key="7">
    <source>
        <dbReference type="PROSITE" id="PS50850"/>
    </source>
</evidence>
<dbReference type="PROSITE" id="PS50850">
    <property type="entry name" value="MFS"/>
    <property type="match status" value="1"/>
</dbReference>
<comment type="caution">
    <text evidence="8">The sequence shown here is derived from an EMBL/GenBank/DDBJ whole genome shotgun (WGS) entry which is preliminary data.</text>
</comment>
<evidence type="ECO:0000256" key="3">
    <source>
        <dbReference type="ARBA" id="ARBA00022692"/>
    </source>
</evidence>
<dbReference type="PANTHER" id="PTHR43129">
    <property type="entry name" value="FOSMIDOMYCIN RESISTANCE PROTEIN"/>
    <property type="match status" value="1"/>
</dbReference>
<feature type="transmembrane region" description="Helical" evidence="6">
    <location>
        <begin position="292"/>
        <end position="312"/>
    </location>
</feature>
<feature type="transmembrane region" description="Helical" evidence="6">
    <location>
        <begin position="83"/>
        <end position="100"/>
    </location>
</feature>
<keyword evidence="2" id="KW-0813">Transport</keyword>
<feature type="transmembrane region" description="Helical" evidence="6">
    <location>
        <begin position="259"/>
        <end position="280"/>
    </location>
</feature>
<feature type="transmembrane region" description="Helical" evidence="6">
    <location>
        <begin position="48"/>
        <end position="71"/>
    </location>
</feature>
<dbReference type="InterPro" id="IPR020846">
    <property type="entry name" value="MFS_dom"/>
</dbReference>
<keyword evidence="5 6" id="KW-0472">Membrane</keyword>
<dbReference type="SUPFAM" id="SSF103473">
    <property type="entry name" value="MFS general substrate transporter"/>
    <property type="match status" value="1"/>
</dbReference>
<dbReference type="Pfam" id="PF07690">
    <property type="entry name" value="MFS_1"/>
    <property type="match status" value="1"/>
</dbReference>
<feature type="transmembrane region" description="Helical" evidence="6">
    <location>
        <begin position="222"/>
        <end position="239"/>
    </location>
</feature>
<feature type="transmembrane region" description="Helical" evidence="6">
    <location>
        <begin position="345"/>
        <end position="366"/>
    </location>
</feature>
<reference evidence="8 9" key="1">
    <citation type="submission" date="2022-11" db="EMBL/GenBank/DDBJ databases">
        <title>Study of microbial diversity in lake waters.</title>
        <authorList>
            <person name="Zhang J."/>
        </authorList>
    </citation>
    <scope>NUCLEOTIDE SEQUENCE [LARGE SCALE GENOMIC DNA]</scope>
    <source>
        <strain evidence="8 9">DT12</strain>
    </source>
</reference>
<feature type="transmembrane region" description="Helical" evidence="6">
    <location>
        <begin position="106"/>
        <end position="122"/>
    </location>
</feature>
<evidence type="ECO:0000256" key="2">
    <source>
        <dbReference type="ARBA" id="ARBA00022448"/>
    </source>
</evidence>
<feature type="transmembrane region" description="Helical" evidence="6">
    <location>
        <begin position="318"/>
        <end position="338"/>
    </location>
</feature>
<keyword evidence="3 6" id="KW-0812">Transmembrane</keyword>